<feature type="signal peptide" evidence="1">
    <location>
        <begin position="1"/>
        <end position="18"/>
    </location>
</feature>
<evidence type="ECO:0000313" key="3">
    <source>
        <dbReference type="Proteomes" id="UP000651452"/>
    </source>
</evidence>
<feature type="chain" id="PRO_5034568256" description="Small secreted protein" evidence="1">
    <location>
        <begin position="19"/>
        <end position="144"/>
    </location>
</feature>
<dbReference type="AlphaFoldDB" id="A0A8H7J6D4"/>
<protein>
    <recommendedName>
        <fullName evidence="4">Small secreted protein</fullName>
    </recommendedName>
</protein>
<accession>A0A8H7J6D4</accession>
<evidence type="ECO:0000256" key="1">
    <source>
        <dbReference type="SAM" id="SignalP"/>
    </source>
</evidence>
<dbReference type="PANTHER" id="PTHR35396:SF1">
    <property type="entry name" value="SMALL SECRETED PROTEIN"/>
    <property type="match status" value="1"/>
</dbReference>
<evidence type="ECO:0000313" key="2">
    <source>
        <dbReference type="EMBL" id="KAF9696506.1"/>
    </source>
</evidence>
<organism evidence="2 3">
    <name type="scientific">Ascochyta lentis</name>
    <dbReference type="NCBI Taxonomy" id="205686"/>
    <lineage>
        <taxon>Eukaryota</taxon>
        <taxon>Fungi</taxon>
        <taxon>Dikarya</taxon>
        <taxon>Ascomycota</taxon>
        <taxon>Pezizomycotina</taxon>
        <taxon>Dothideomycetes</taxon>
        <taxon>Pleosporomycetidae</taxon>
        <taxon>Pleosporales</taxon>
        <taxon>Pleosporineae</taxon>
        <taxon>Didymellaceae</taxon>
        <taxon>Ascochyta</taxon>
    </lineage>
</organism>
<proteinExistence type="predicted"/>
<comment type="caution">
    <text evidence="2">The sequence shown here is derived from an EMBL/GenBank/DDBJ whole genome shotgun (WGS) entry which is preliminary data.</text>
</comment>
<reference evidence="2" key="1">
    <citation type="submission" date="2018-12" db="EMBL/GenBank/DDBJ databases">
        <authorList>
            <person name="Syme R.A."/>
            <person name="Farfan-Caceres L."/>
            <person name="Lichtenzveig J."/>
        </authorList>
    </citation>
    <scope>NUCLEOTIDE SEQUENCE</scope>
    <source>
        <strain evidence="2">Al4</strain>
    </source>
</reference>
<evidence type="ECO:0008006" key="4">
    <source>
        <dbReference type="Google" id="ProtNLM"/>
    </source>
</evidence>
<gene>
    <name evidence="2" type="ORF">EKO04_005617</name>
</gene>
<dbReference type="OrthoDB" id="160054at2759"/>
<reference evidence="2" key="2">
    <citation type="submission" date="2020-09" db="EMBL/GenBank/DDBJ databases">
        <title>Reference genome assembly for Australian Ascochyta lentis isolate Al4.</title>
        <authorList>
            <person name="Lee R.C."/>
            <person name="Farfan-Caceres L.M."/>
            <person name="Debler J.W."/>
            <person name="Williams A.H."/>
            <person name="Henares B.M."/>
        </authorList>
    </citation>
    <scope>NUCLEOTIDE SEQUENCE</scope>
    <source>
        <strain evidence="2">Al4</strain>
    </source>
</reference>
<sequence length="144" mass="15017">MFAKSIVTILTLAVAATATLDPATSNTKGKYPSSPSCSSSKTSKAIQAAECSHNTRVSGNQTFAIFTQDHQYDGNHGYPYGTCVAYICGPGTAMESNSDMWTFFWSDAGESSGDGAGCIKSPDDGTCGCENSNGEFVYGASDCK</sequence>
<keyword evidence="1" id="KW-0732">Signal</keyword>
<keyword evidence="3" id="KW-1185">Reference proteome</keyword>
<name>A0A8H7J6D4_9PLEO</name>
<dbReference type="EMBL" id="RZGK01000009">
    <property type="protein sequence ID" value="KAF9696506.1"/>
    <property type="molecule type" value="Genomic_DNA"/>
</dbReference>
<dbReference type="Proteomes" id="UP000651452">
    <property type="component" value="Unassembled WGS sequence"/>
</dbReference>
<dbReference type="PANTHER" id="PTHR35396">
    <property type="entry name" value="SMALL SECRETED PROTEIN"/>
    <property type="match status" value="1"/>
</dbReference>